<evidence type="ECO:0000313" key="3">
    <source>
        <dbReference type="Proteomes" id="UP000281534"/>
    </source>
</evidence>
<accession>A0A3P1V0I1</accession>
<reference evidence="2 3" key="1">
    <citation type="submission" date="2018-11" db="EMBL/GenBank/DDBJ databases">
        <title>Genomes From Bacteria Associated with the Canine Oral Cavity: a Test Case for Automated Genome-Based Taxonomic Assignment.</title>
        <authorList>
            <person name="Coil D.A."/>
            <person name="Jospin G."/>
            <person name="Darling A.E."/>
            <person name="Wallis C."/>
            <person name="Davis I.J."/>
            <person name="Harris S."/>
            <person name="Eisen J.A."/>
            <person name="Holcombe L.J."/>
            <person name="O'Flynn C."/>
        </authorList>
    </citation>
    <scope>NUCLEOTIDE SEQUENCE [LARGE SCALE GENOMIC DNA]</scope>
    <source>
        <strain evidence="2 3">OH4460_COT-188</strain>
    </source>
</reference>
<dbReference type="EMBL" id="RQYY01000004">
    <property type="protein sequence ID" value="RRD27106.1"/>
    <property type="molecule type" value="Genomic_DNA"/>
</dbReference>
<organism evidence="2 3">
    <name type="scientific">Fusobacterium canifelinum</name>
    <dbReference type="NCBI Taxonomy" id="285729"/>
    <lineage>
        <taxon>Bacteria</taxon>
        <taxon>Fusobacteriati</taxon>
        <taxon>Fusobacteriota</taxon>
        <taxon>Fusobacteriia</taxon>
        <taxon>Fusobacteriales</taxon>
        <taxon>Fusobacteriaceae</taxon>
        <taxon>Fusobacterium</taxon>
    </lineage>
</organism>
<dbReference type="SUPFAM" id="SSF51735">
    <property type="entry name" value="NAD(P)-binding Rossmann-fold domains"/>
    <property type="match status" value="1"/>
</dbReference>
<protein>
    <submittedName>
        <fullName evidence="2">SDR family oxidoreductase</fullName>
    </submittedName>
</protein>
<dbReference type="InterPro" id="IPR029903">
    <property type="entry name" value="RmlD-like-bd"/>
</dbReference>
<feature type="domain" description="RmlD-like substrate binding" evidence="1">
    <location>
        <begin position="3"/>
        <end position="277"/>
    </location>
</feature>
<dbReference type="OrthoDB" id="9803892at2"/>
<gene>
    <name evidence="2" type="ORF">EII27_03565</name>
</gene>
<dbReference type="PANTHER" id="PTHR43242">
    <property type="entry name" value="NAD(P)-BINDING ROSSMANN-FOLD SUPERFAMILY PROTEIN"/>
    <property type="match status" value="1"/>
</dbReference>
<dbReference type="AlphaFoldDB" id="A0A3P1V0I1"/>
<name>A0A3P1V0I1_9FUSO</name>
<dbReference type="PANTHER" id="PTHR43242:SF1">
    <property type="entry name" value="NAD(P)-BINDING ROSSMANN-FOLD SUPERFAMILY PROTEIN"/>
    <property type="match status" value="1"/>
</dbReference>
<dbReference type="Gene3D" id="3.90.25.10">
    <property type="entry name" value="UDP-galactose 4-epimerase, domain 1"/>
    <property type="match status" value="1"/>
</dbReference>
<evidence type="ECO:0000259" key="1">
    <source>
        <dbReference type="Pfam" id="PF04321"/>
    </source>
</evidence>
<dbReference type="RefSeq" id="WP_124795883.1">
    <property type="nucleotide sequence ID" value="NZ_RQYY01000004.1"/>
</dbReference>
<proteinExistence type="predicted"/>
<dbReference type="Gene3D" id="3.40.50.720">
    <property type="entry name" value="NAD(P)-binding Rossmann-like Domain"/>
    <property type="match status" value="1"/>
</dbReference>
<dbReference type="CDD" id="cd05254">
    <property type="entry name" value="dTDP_HR_like_SDR_e"/>
    <property type="match status" value="1"/>
</dbReference>
<dbReference type="Proteomes" id="UP000281534">
    <property type="component" value="Unassembled WGS sequence"/>
</dbReference>
<evidence type="ECO:0000313" key="2">
    <source>
        <dbReference type="EMBL" id="RRD27106.1"/>
    </source>
</evidence>
<comment type="caution">
    <text evidence="2">The sequence shown here is derived from an EMBL/GenBank/DDBJ whole genome shotgun (WGS) entry which is preliminary data.</text>
</comment>
<dbReference type="InterPro" id="IPR036291">
    <property type="entry name" value="NAD(P)-bd_dom_sf"/>
</dbReference>
<sequence>MKKILILGSNGMLGSVLCNYLLKKGYNIIGIDRIVIKNEKENYKFYQLDLLDFIEVEKIIFQETPDIIINTAAIVNLNLCQENYELAKLLHVDLNKKILDLNRKIPFKFIYISTDSVFDGTKSNYTEEDEVMPLNNYAKTKFLGEEEVKKMKDYIVIRTNIYGYSNEQNSLLKWVYNELNNDKKIFGYENVIFNPVSVYQLTDAISILIQKDFKGTLNIVSGKPISKFEFLEIIERYLKKKNLVQKSLLEDENSNIKRPKNTVLSTKKMEDIIGKKYKIEDGIIQVLEGVKSENRK</sequence>
<dbReference type="Pfam" id="PF04321">
    <property type="entry name" value="RmlD_sub_bind"/>
    <property type="match status" value="1"/>
</dbReference>